<dbReference type="FunFam" id="3.90.770.10:FF:000001">
    <property type="entry name" value="3-hydroxy-3-methylglutaryl coenzyme A reductase"/>
    <property type="match status" value="1"/>
</dbReference>
<dbReference type="InterPro" id="IPR023074">
    <property type="entry name" value="HMG_CoA_Rdtase_cat_sf"/>
</dbReference>
<dbReference type="GO" id="GO:0004420">
    <property type="term" value="F:hydroxymethylglutaryl-CoA reductase (NADPH) activity"/>
    <property type="evidence" value="ECO:0007669"/>
    <property type="project" value="UniProtKB-EC"/>
</dbReference>
<dbReference type="InterPro" id="IPR000731">
    <property type="entry name" value="SSD"/>
</dbReference>
<keyword evidence="7 9" id="KW-0560">Oxidoreductase</keyword>
<evidence type="ECO:0000256" key="8">
    <source>
        <dbReference type="ARBA" id="ARBA00023136"/>
    </source>
</evidence>
<feature type="region of interest" description="Disordered" evidence="10">
    <location>
        <begin position="1145"/>
        <end position="1178"/>
    </location>
</feature>
<gene>
    <name evidence="12" type="primary">HMG1</name>
    <name evidence="12" type="ORF">MCUN1_001524</name>
</gene>
<dbReference type="Pfam" id="PF12349">
    <property type="entry name" value="Sterol-sensing"/>
    <property type="match status" value="1"/>
</dbReference>
<dbReference type="InterPro" id="IPR023076">
    <property type="entry name" value="HMG_CoA_Rdtase_CS"/>
</dbReference>
<evidence type="ECO:0000259" key="11">
    <source>
        <dbReference type="PROSITE" id="PS50156"/>
    </source>
</evidence>
<dbReference type="PROSITE" id="PS01192">
    <property type="entry name" value="HMG_COA_REDUCTASE_3"/>
    <property type="match status" value="1"/>
</dbReference>
<evidence type="ECO:0000256" key="7">
    <source>
        <dbReference type="ARBA" id="ARBA00023002"/>
    </source>
</evidence>
<feature type="transmembrane region" description="Helical" evidence="9">
    <location>
        <begin position="409"/>
        <end position="434"/>
    </location>
</feature>
<evidence type="ECO:0000256" key="10">
    <source>
        <dbReference type="SAM" id="MobiDB-lite"/>
    </source>
</evidence>
<keyword evidence="8 9" id="KW-0472">Membrane</keyword>
<dbReference type="InterPro" id="IPR009023">
    <property type="entry name" value="HMG_CoA_Rdtase_NAD(P)-bd_sf"/>
</dbReference>
<dbReference type="AlphaFoldDB" id="A0AAF0EPX3"/>
<feature type="transmembrane region" description="Helical" evidence="9">
    <location>
        <begin position="258"/>
        <end position="276"/>
    </location>
</feature>
<dbReference type="Gene3D" id="3.90.770.10">
    <property type="entry name" value="3-hydroxy-3-methylglutaryl-coenzyme A Reductase, Chain A, domain 2"/>
    <property type="match status" value="1"/>
</dbReference>
<dbReference type="NCBIfam" id="TIGR00533">
    <property type="entry name" value="HMG_CoA_R_NADP"/>
    <property type="match status" value="1"/>
</dbReference>
<reference evidence="12" key="1">
    <citation type="submission" date="2023-03" db="EMBL/GenBank/DDBJ databases">
        <title>Mating type loci evolution in Malassezia.</title>
        <authorList>
            <person name="Coelho M.A."/>
        </authorList>
    </citation>
    <scope>NUCLEOTIDE SEQUENCE</scope>
    <source>
        <strain evidence="12">CBS 11721</strain>
    </source>
</reference>
<evidence type="ECO:0000313" key="13">
    <source>
        <dbReference type="Proteomes" id="UP001219933"/>
    </source>
</evidence>
<feature type="transmembrane region" description="Helical" evidence="9">
    <location>
        <begin position="230"/>
        <end position="251"/>
    </location>
</feature>
<keyword evidence="4 9" id="KW-0256">Endoplasmic reticulum</keyword>
<dbReference type="PANTHER" id="PTHR10572:SF24">
    <property type="entry name" value="3-HYDROXY-3-METHYLGLUTARYL-COENZYME A REDUCTASE"/>
    <property type="match status" value="1"/>
</dbReference>
<evidence type="ECO:0000256" key="5">
    <source>
        <dbReference type="ARBA" id="ARBA00022857"/>
    </source>
</evidence>
<protein>
    <recommendedName>
        <fullName evidence="9">3-hydroxy-3-methylglutaryl coenzyme A reductase</fullName>
        <shortName evidence="9">HMG-CoA reductase</shortName>
        <ecNumber evidence="9">1.1.1.34</ecNumber>
    </recommendedName>
</protein>
<name>A0AAF0EPX3_9BASI</name>
<evidence type="ECO:0000256" key="1">
    <source>
        <dbReference type="ARBA" id="ARBA00004477"/>
    </source>
</evidence>
<evidence type="ECO:0000313" key="12">
    <source>
        <dbReference type="EMBL" id="WFD34683.1"/>
    </source>
</evidence>
<dbReference type="InterPro" id="IPR004554">
    <property type="entry name" value="HMG_CoA_Rdtase_eu_arc"/>
</dbReference>
<dbReference type="FunFam" id="3.30.70.420:FF:000001">
    <property type="entry name" value="3-hydroxy-3-methylglutaryl coenzyme A reductase"/>
    <property type="match status" value="1"/>
</dbReference>
<feature type="transmembrane region" description="Helical" evidence="9">
    <location>
        <begin position="624"/>
        <end position="643"/>
    </location>
</feature>
<dbReference type="FunFam" id="1.10.3270.10:FF:000001">
    <property type="entry name" value="3-hydroxy-3-methylglutaryl coenzyme A reductase"/>
    <property type="match status" value="1"/>
</dbReference>
<dbReference type="InterPro" id="IPR053958">
    <property type="entry name" value="HMGCR/SNAP/NPC1-like_SSD"/>
</dbReference>
<dbReference type="CDD" id="cd00643">
    <property type="entry name" value="HMG-CoA_reductase_classI"/>
    <property type="match status" value="1"/>
</dbReference>
<dbReference type="SUPFAM" id="SSF55035">
    <property type="entry name" value="NAD-binding domain of HMG-CoA reductase"/>
    <property type="match status" value="1"/>
</dbReference>
<organism evidence="12 13">
    <name type="scientific">Malassezia cuniculi</name>
    <dbReference type="NCBI Taxonomy" id="948313"/>
    <lineage>
        <taxon>Eukaryota</taxon>
        <taxon>Fungi</taxon>
        <taxon>Dikarya</taxon>
        <taxon>Basidiomycota</taxon>
        <taxon>Ustilaginomycotina</taxon>
        <taxon>Malasseziomycetes</taxon>
        <taxon>Malasseziales</taxon>
        <taxon>Malasseziaceae</taxon>
        <taxon>Malassezia</taxon>
    </lineage>
</organism>
<sequence length="1178" mass="125743">MKRETRTSAPRALVAFAGFAARHPIEAIVLVFVVTTLAYFQLVHAAAHSLLVSGVSDGSLRVRASDLDWSALQYKNASSTAAHWTSATDDARSFDWVIVMGSADDALHINALASDIHKVSLAESEKQGHPLWQHSPIPIATGSDDTLAMAVAAYSKSIAQTLQPELVSDVLAKLGIAESHAVDIVQRSDEHVRVQVSHKMHSSEHSLLDTARVLLLRFEHALKSTDRLDFGIVFVAYVLMHGTFISLYLSMRRFRSKFWLGTSVLLSSAFAFILALSTVNILGIHVDPVLLSEALPFLVIMVGFEKPYTLTRAMFEHASAADSQQKSVTIATPTTNAQTAEERFVSELTRRVQEEQSRQVGSTLPPVTFAARAAIRSIGGTILRAYALEMAVLSSGMFIGVAGLREFCILGAITLAFDCVLLFSFYTAIICVVLEVQRLRPREAVDDAARIAPAEPRLRRPRGNLLQRISSSLYSSENPLPRLKLLLFVTLISLHSLNLLSTLTLSSGSSKQRLLTPYEVAVASSSDFSASGSSYHQLATEAKASGHTVSTLPASFVFLINKSGAAGGAAMTAARVHHAAVTHTAPIPLAHAPEASLPTSQSSSMNALDSFLQSWTRIVSDQVVGKWLSILLLISVFLNTFLLKGIATRNKAVIDGNAVNVTAQAAARLVGAHLFAEQATPQAEPVAGPTAADVAASRAKHEAVPDDLADGTLSDAPTRPYDALVQILNSEPSSLTDEEAVLLVQKGALAPYALEKKLKDMETAVRVRRAVLSRASTTKTLETSALPYRSYNYGQVFGACCENVVGYMPVPVGLAGPLQIDGELLHLPMATTEGTLVASTSRGCKAINACGGVATVLTQDAMTRGPVLEFPNVTSAAKAKRWLDSPEGFRVIRDAFNSTSRFARLATLRSVLAGRTLFVRFATSTGDAMGMNMISKGVEKALGVMKQDHFPEMQLLALSGNYCTDKKPAAINWIEGRGKSVVAEAVLRGDVVRSVLKCTVQDLARLNLKKNLVGSAMAGSVGGFNAHASNILTAMYIATGQDPAQNVESSTCITQMELINNGADLLVTVSMPSIEVGTVGGGTILDPQGAMLELLGVRGANHTTPGANAQRLARIIAAAVMAGELSLMAALAAGHLIQAHMKHNRSVPATSGTLSPIVRDSPHMSQSMTLRPPQTKKE</sequence>
<keyword evidence="6 9" id="KW-1133">Transmembrane helix</keyword>
<dbReference type="GO" id="GO:0005778">
    <property type="term" value="C:peroxisomal membrane"/>
    <property type="evidence" value="ECO:0007669"/>
    <property type="project" value="TreeGrafter"/>
</dbReference>
<dbReference type="PRINTS" id="PR00071">
    <property type="entry name" value="HMGCOARDTASE"/>
</dbReference>
<dbReference type="GO" id="GO:0005789">
    <property type="term" value="C:endoplasmic reticulum membrane"/>
    <property type="evidence" value="ECO:0007669"/>
    <property type="project" value="UniProtKB-SubCell"/>
</dbReference>
<dbReference type="InterPro" id="IPR002202">
    <property type="entry name" value="HMG_CoA_Rdtase"/>
</dbReference>
<comment type="catalytic activity">
    <reaction evidence="9">
        <text>(R)-mevalonate + 2 NADP(+) + CoA = (3S)-3-hydroxy-3-methylglutaryl-CoA + 2 NADPH + 2 H(+)</text>
        <dbReference type="Rhea" id="RHEA:15989"/>
        <dbReference type="ChEBI" id="CHEBI:15378"/>
        <dbReference type="ChEBI" id="CHEBI:36464"/>
        <dbReference type="ChEBI" id="CHEBI:43074"/>
        <dbReference type="ChEBI" id="CHEBI:57287"/>
        <dbReference type="ChEBI" id="CHEBI:57783"/>
        <dbReference type="ChEBI" id="CHEBI:58349"/>
        <dbReference type="EC" id="1.1.1.34"/>
    </reaction>
</comment>
<dbReference type="GO" id="GO:0006696">
    <property type="term" value="P:ergosterol biosynthetic process"/>
    <property type="evidence" value="ECO:0007669"/>
    <property type="project" value="TreeGrafter"/>
</dbReference>
<accession>A0AAF0EPX3</accession>
<dbReference type="GO" id="GO:0008299">
    <property type="term" value="P:isoprenoid biosynthetic process"/>
    <property type="evidence" value="ECO:0007669"/>
    <property type="project" value="InterPro"/>
</dbReference>
<evidence type="ECO:0000256" key="2">
    <source>
        <dbReference type="ARBA" id="ARBA00007661"/>
    </source>
</evidence>
<evidence type="ECO:0000256" key="3">
    <source>
        <dbReference type="ARBA" id="ARBA00022692"/>
    </source>
</evidence>
<evidence type="ECO:0000256" key="4">
    <source>
        <dbReference type="ARBA" id="ARBA00022824"/>
    </source>
</evidence>
<dbReference type="Gene3D" id="3.30.70.420">
    <property type="entry name" value="Hydroxymethylglutaryl-CoA reductase, class I/II, NAD/NADP-binding domain"/>
    <property type="match status" value="1"/>
</dbReference>
<dbReference type="Proteomes" id="UP001219933">
    <property type="component" value="Chromosome 2"/>
</dbReference>
<dbReference type="Gene3D" id="1.10.3270.10">
    <property type="entry name" value="HMGR, N-terminal domain"/>
    <property type="match status" value="1"/>
</dbReference>
<dbReference type="SUPFAM" id="SSF56542">
    <property type="entry name" value="Substrate-binding domain of HMG-CoA reductase"/>
    <property type="match status" value="1"/>
</dbReference>
<dbReference type="PROSITE" id="PS00318">
    <property type="entry name" value="HMG_COA_REDUCTASE_2"/>
    <property type="match status" value="1"/>
</dbReference>
<feature type="transmembrane region" description="Helical" evidence="9">
    <location>
        <begin position="385"/>
        <end position="403"/>
    </location>
</feature>
<dbReference type="EMBL" id="CP119878">
    <property type="protein sequence ID" value="WFD34683.1"/>
    <property type="molecule type" value="Genomic_DNA"/>
</dbReference>
<feature type="transmembrane region" description="Helical" evidence="9">
    <location>
        <begin position="282"/>
        <end position="304"/>
    </location>
</feature>
<evidence type="ECO:0000256" key="9">
    <source>
        <dbReference type="RuleBase" id="RU361219"/>
    </source>
</evidence>
<dbReference type="GO" id="GO:0015936">
    <property type="term" value="P:coenzyme A metabolic process"/>
    <property type="evidence" value="ECO:0007669"/>
    <property type="project" value="InterPro"/>
</dbReference>
<keyword evidence="5 9" id="KW-0521">NADP</keyword>
<feature type="domain" description="SSD" evidence="11">
    <location>
        <begin position="229"/>
        <end position="432"/>
    </location>
</feature>
<dbReference type="EC" id="1.1.1.34" evidence="9"/>
<feature type="transmembrane region" description="Helical" evidence="9">
    <location>
        <begin position="1115"/>
        <end position="1137"/>
    </location>
</feature>
<dbReference type="PROSITE" id="PS50065">
    <property type="entry name" value="HMG_COA_REDUCTASE_4"/>
    <property type="match status" value="1"/>
</dbReference>
<dbReference type="PANTHER" id="PTHR10572">
    <property type="entry name" value="3-HYDROXY-3-METHYLGLUTARYL-COENZYME A REDUCTASE"/>
    <property type="match status" value="1"/>
</dbReference>
<keyword evidence="13" id="KW-1185">Reference proteome</keyword>
<dbReference type="InterPro" id="IPR023282">
    <property type="entry name" value="HMG_CoA_Rdtase_N"/>
</dbReference>
<dbReference type="PROSITE" id="PS50156">
    <property type="entry name" value="SSD"/>
    <property type="match status" value="1"/>
</dbReference>
<comment type="similarity">
    <text evidence="2 9">Belongs to the HMG-CoA reductase family.</text>
</comment>
<comment type="pathway">
    <text evidence="9">Metabolic intermediate biosynthesis; (R)-mevalonate biosynthesis; (R)-mevalonate from acetyl-CoA: step 3/3.</text>
</comment>
<dbReference type="Pfam" id="PF00368">
    <property type="entry name" value="HMG-CoA_red"/>
    <property type="match status" value="1"/>
</dbReference>
<dbReference type="PROSITE" id="PS00066">
    <property type="entry name" value="HMG_COA_REDUCTASE_1"/>
    <property type="match status" value="1"/>
</dbReference>
<keyword evidence="3 9" id="KW-0812">Transmembrane</keyword>
<evidence type="ECO:0000256" key="6">
    <source>
        <dbReference type="ARBA" id="ARBA00022989"/>
    </source>
</evidence>
<comment type="subcellular location">
    <subcellularLocation>
        <location evidence="1 9">Endoplasmic reticulum membrane</location>
        <topology evidence="1 9">Multi-pass membrane protein</topology>
    </subcellularLocation>
</comment>
<proteinExistence type="inferred from homology"/>
<dbReference type="InterPro" id="IPR009029">
    <property type="entry name" value="HMG_CoA_Rdtase_sub-bd_dom_sf"/>
</dbReference>